<evidence type="ECO:0000313" key="3">
    <source>
        <dbReference type="Proteomes" id="UP000193570"/>
    </source>
</evidence>
<sequence length="66" mass="6783">MTIPVAPLARIAMRYFAGALVAYGVVSPETGQAIAVDPDYLAIAGALIGAVTEAVYSVAKKNGWTT</sequence>
<dbReference type="RefSeq" id="WP_085793732.1">
    <property type="nucleotide sequence ID" value="NZ_FWFK01000011.1"/>
</dbReference>
<keyword evidence="3" id="KW-1185">Reference proteome</keyword>
<accession>A0A1X7AB38</accession>
<keyword evidence="1" id="KW-1133">Transmembrane helix</keyword>
<keyword evidence="1" id="KW-0812">Transmembrane</keyword>
<dbReference type="Proteomes" id="UP000193570">
    <property type="component" value="Unassembled WGS sequence"/>
</dbReference>
<name>A0A1X7AB38_9RHOB</name>
<dbReference type="EMBL" id="FWFK01000011">
    <property type="protein sequence ID" value="SLN74711.1"/>
    <property type="molecule type" value="Genomic_DNA"/>
</dbReference>
<organism evidence="2 3">
    <name type="scientific">Roseivivax jejudonensis</name>
    <dbReference type="NCBI Taxonomy" id="1529041"/>
    <lineage>
        <taxon>Bacteria</taxon>
        <taxon>Pseudomonadati</taxon>
        <taxon>Pseudomonadota</taxon>
        <taxon>Alphaproteobacteria</taxon>
        <taxon>Rhodobacterales</taxon>
        <taxon>Roseobacteraceae</taxon>
        <taxon>Roseivivax</taxon>
    </lineage>
</organism>
<gene>
    <name evidence="2" type="ORF">ROJ8625_04084</name>
</gene>
<protein>
    <recommendedName>
        <fullName evidence="4">Holin</fullName>
    </recommendedName>
</protein>
<evidence type="ECO:0008006" key="4">
    <source>
        <dbReference type="Google" id="ProtNLM"/>
    </source>
</evidence>
<reference evidence="2 3" key="1">
    <citation type="submission" date="2017-03" db="EMBL/GenBank/DDBJ databases">
        <authorList>
            <person name="Afonso C.L."/>
            <person name="Miller P.J."/>
            <person name="Scott M.A."/>
            <person name="Spackman E."/>
            <person name="Goraichik I."/>
            <person name="Dimitrov K.M."/>
            <person name="Suarez D.L."/>
            <person name="Swayne D.E."/>
        </authorList>
    </citation>
    <scope>NUCLEOTIDE SEQUENCE [LARGE SCALE GENOMIC DNA]</scope>
    <source>
        <strain evidence="2 3">CECT 8625</strain>
    </source>
</reference>
<proteinExistence type="predicted"/>
<feature type="transmembrane region" description="Helical" evidence="1">
    <location>
        <begin position="12"/>
        <end position="28"/>
    </location>
</feature>
<feature type="transmembrane region" description="Helical" evidence="1">
    <location>
        <begin position="40"/>
        <end position="59"/>
    </location>
</feature>
<evidence type="ECO:0000256" key="1">
    <source>
        <dbReference type="SAM" id="Phobius"/>
    </source>
</evidence>
<evidence type="ECO:0000313" key="2">
    <source>
        <dbReference type="EMBL" id="SLN74711.1"/>
    </source>
</evidence>
<keyword evidence="1" id="KW-0472">Membrane</keyword>
<dbReference type="OrthoDB" id="7870384at2"/>
<dbReference type="AlphaFoldDB" id="A0A1X7AB38"/>